<feature type="compositionally biased region" description="Basic and acidic residues" evidence="1">
    <location>
        <begin position="262"/>
        <end position="303"/>
    </location>
</feature>
<dbReference type="PANTHER" id="PTHR47349:SF1">
    <property type="entry name" value="AER328WP"/>
    <property type="match status" value="1"/>
</dbReference>
<sequence length="763" mass="85867">MFWRNPEQNGAAEPDHPEPQQPDQPQPESKSSFFFWLSGPEPLEAAKTDDAENTESNKPASSWFWSSSEPEPQPELKQSLSWFWPFGSTAEPELDTEDTDHVEVFRAARTALENSRGNAHYAVKYVRGENTAYLAVIGTETEQAPVLFGKRGPALPNELLEANMVSAKAKQKREEQRREEIKREELKKEEQKKEGLKKEGLKEGKRDHNGEVKAETAAAPIENKDSQNRKNQGTGTSQDRAVAANQTPEPRADLNENAETTLDVKDAKVSSSVRDAKVEVAKESAVKEVPKETPKEATAKEEQAPVTSPQTNSRASSVHSHLAHPLVLPDLDHNFREITLVTKARLLGEKLLKGDQTSERHLYLGTKGSIASKRKSRKNVVVISMHSLLPPKFVRNYIAQSTGSAKQFGQRAMDAVSRWFGDENASVSAICLEGQGTITERVHQLFRLLRNWRHEINSADVVFFVSSSIATPAAISLFSAMHQSEEFHLHRKKLGMLSMAGIHCGPYPGLNSRVVIRAYYPAENEIIKELFELQKTGSELAQQLSADTRYLCEQNVKMTLVGALNDQFVPLFLAVDLAASHPNIYKSIYVDECSTVPPFLVKLFLVMLTMQNVGYLDQNMVTDLSERLQGPVNVNHGSHGRIYEHDEVYDVGLRFTMETTSLVRSRQLKLERPGTSRVGPARKPDASAAPETQVWQSDKNLYHLPWNVRGVVNDLLAIKHIENLLLLMELVEEYRRWEPTKAWREMKQCFAAFEEFLLDDLML</sequence>
<dbReference type="RefSeq" id="XP_024713637.1">
    <property type="nucleotide sequence ID" value="XM_024858231.1"/>
</dbReference>
<accession>A0A2P7YQS3</accession>
<evidence type="ECO:0000256" key="1">
    <source>
        <dbReference type="SAM" id="MobiDB-lite"/>
    </source>
</evidence>
<evidence type="ECO:0000313" key="4">
    <source>
        <dbReference type="Proteomes" id="UP000241107"/>
    </source>
</evidence>
<feature type="compositionally biased region" description="Polar residues" evidence="1">
    <location>
        <begin position="229"/>
        <end position="248"/>
    </location>
</feature>
<evidence type="ECO:0000313" key="3">
    <source>
        <dbReference type="EMBL" id="PSK38312.1"/>
    </source>
</evidence>
<dbReference type="Pfam" id="PF26147">
    <property type="entry name" value="AB_HYDROLASE_YMC0-YMC35"/>
    <property type="match status" value="1"/>
</dbReference>
<dbReference type="GeneID" id="36566261"/>
<feature type="domain" description="YMC020W-like alpha/beta hydrolase" evidence="2">
    <location>
        <begin position="328"/>
        <end position="671"/>
    </location>
</feature>
<dbReference type="OrthoDB" id="5598028at2759"/>
<reference evidence="3 4" key="1">
    <citation type="submission" date="2018-03" db="EMBL/GenBank/DDBJ databases">
        <title>Candida pseudohaemulonii genome assembly and annotation.</title>
        <authorList>
            <person name="Munoz J.F."/>
            <person name="Gade L.G."/>
            <person name="Chow N.A."/>
            <person name="Litvintseva A.P."/>
            <person name="Loparev V.N."/>
            <person name="Cuomo C.A."/>
        </authorList>
    </citation>
    <scope>NUCLEOTIDE SEQUENCE [LARGE SCALE GENOMIC DNA]</scope>
    <source>
        <strain evidence="3 4">B12108</strain>
    </source>
</reference>
<dbReference type="VEuPathDB" id="FungiDB:C7M61_002872"/>
<proteinExistence type="predicted"/>
<feature type="compositionally biased region" description="Basic and acidic residues" evidence="1">
    <location>
        <begin position="172"/>
        <end position="214"/>
    </location>
</feature>
<dbReference type="InterPro" id="IPR058934">
    <property type="entry name" value="YMC020W-like"/>
</dbReference>
<dbReference type="Proteomes" id="UP000241107">
    <property type="component" value="Unassembled WGS sequence"/>
</dbReference>
<dbReference type="AlphaFoldDB" id="A0A2P7YQS3"/>
<feature type="region of interest" description="Disordered" evidence="1">
    <location>
        <begin position="166"/>
        <end position="318"/>
    </location>
</feature>
<dbReference type="InterPro" id="IPR058933">
    <property type="entry name" value="YMC020W-like_ab_hydrolase"/>
</dbReference>
<name>A0A2P7YQS3_9ASCO</name>
<gene>
    <name evidence="3" type="ORF">C7M61_002872</name>
</gene>
<feature type="compositionally biased region" description="Low complexity" evidence="1">
    <location>
        <begin position="56"/>
        <end position="79"/>
    </location>
</feature>
<feature type="region of interest" description="Disordered" evidence="1">
    <location>
        <begin position="1"/>
        <end position="79"/>
    </location>
</feature>
<dbReference type="PANTHER" id="PTHR47349">
    <property type="entry name" value="CHROMOSOME 8, WHOLE GENOME SHOTGUN SEQUENCE"/>
    <property type="match status" value="1"/>
</dbReference>
<feature type="compositionally biased region" description="Polar residues" evidence="1">
    <location>
        <begin position="306"/>
        <end position="318"/>
    </location>
</feature>
<keyword evidence="4" id="KW-1185">Reference proteome</keyword>
<protein>
    <recommendedName>
        <fullName evidence="2">YMC020W-like alpha/beta hydrolase domain-containing protein</fullName>
    </recommendedName>
</protein>
<dbReference type="EMBL" id="PYFQ01000006">
    <property type="protein sequence ID" value="PSK38312.1"/>
    <property type="molecule type" value="Genomic_DNA"/>
</dbReference>
<comment type="caution">
    <text evidence="3">The sequence shown here is derived from an EMBL/GenBank/DDBJ whole genome shotgun (WGS) entry which is preliminary data.</text>
</comment>
<organism evidence="3 4">
    <name type="scientific">Candidozyma pseudohaemuli</name>
    <dbReference type="NCBI Taxonomy" id="418784"/>
    <lineage>
        <taxon>Eukaryota</taxon>
        <taxon>Fungi</taxon>
        <taxon>Dikarya</taxon>
        <taxon>Ascomycota</taxon>
        <taxon>Saccharomycotina</taxon>
        <taxon>Pichiomycetes</taxon>
        <taxon>Metschnikowiaceae</taxon>
        <taxon>Candidozyma</taxon>
    </lineage>
</organism>
<evidence type="ECO:0000259" key="2">
    <source>
        <dbReference type="Pfam" id="PF26147"/>
    </source>
</evidence>